<dbReference type="OrthoDB" id="160089at2"/>
<feature type="transmembrane region" description="Helical" evidence="1">
    <location>
        <begin position="36"/>
        <end position="57"/>
    </location>
</feature>
<accession>B9KYM4</accession>
<evidence type="ECO:0000313" key="3">
    <source>
        <dbReference type="Proteomes" id="UP000000447"/>
    </source>
</evidence>
<keyword evidence="1" id="KW-0812">Transmembrane</keyword>
<proteinExistence type="predicted"/>
<keyword evidence="1" id="KW-0472">Membrane</keyword>
<protein>
    <submittedName>
        <fullName evidence="2">Uncharacterized protein</fullName>
    </submittedName>
</protein>
<gene>
    <name evidence="2" type="ordered locus">trd_0570</name>
</gene>
<dbReference type="STRING" id="309801.trd_0570"/>
<evidence type="ECO:0000313" key="2">
    <source>
        <dbReference type="EMBL" id="ACM04875.1"/>
    </source>
</evidence>
<keyword evidence="3" id="KW-1185">Reference proteome</keyword>
<name>B9KYM4_THERP</name>
<dbReference type="eggNOG" id="COG3858">
    <property type="taxonomic scope" value="Bacteria"/>
</dbReference>
<organism evidence="2 3">
    <name type="scientific">Thermomicrobium roseum (strain ATCC 27502 / DSM 5159 / P-2)</name>
    <dbReference type="NCBI Taxonomy" id="309801"/>
    <lineage>
        <taxon>Bacteria</taxon>
        <taxon>Pseudomonadati</taxon>
        <taxon>Thermomicrobiota</taxon>
        <taxon>Thermomicrobia</taxon>
        <taxon>Thermomicrobiales</taxon>
        <taxon>Thermomicrobiaceae</taxon>
        <taxon>Thermomicrobium</taxon>
    </lineage>
</organism>
<reference evidence="2 3" key="1">
    <citation type="journal article" date="2009" name="PLoS ONE">
        <title>Complete genome sequence of the aerobic CO-oxidizing thermophile Thermomicrobium roseum.</title>
        <authorList>
            <person name="Wu D."/>
            <person name="Raymond J."/>
            <person name="Wu M."/>
            <person name="Chatterji S."/>
            <person name="Ren Q."/>
            <person name="Graham J.E."/>
            <person name="Bryant D.A."/>
            <person name="Robb F."/>
            <person name="Colman A."/>
            <person name="Tallon L.J."/>
            <person name="Badger J.H."/>
            <person name="Madupu R."/>
            <person name="Ward N.L."/>
            <person name="Eisen J.A."/>
        </authorList>
    </citation>
    <scope>NUCLEOTIDE SEQUENCE [LARGE SCALE GENOMIC DNA]</scope>
    <source>
        <strain evidence="3">ATCC 27502 / DSM 5159 / P-2</strain>
    </source>
</reference>
<dbReference type="Proteomes" id="UP000000447">
    <property type="component" value="Chromosome"/>
</dbReference>
<dbReference type="KEGG" id="tro:trd_0570"/>
<dbReference type="HOGENOM" id="CLU_495983_0_0_0"/>
<sequence length="575" mass="63255">MGQTPILRPLQPNGRVTTVPRTAASAIGKPRWCNRLVHLVLALLGLSATLFTLLVTWNERSRAITAPLLLGRYAAAGALATDGRAIVLAIPETADSTLLLEVSGNEHHATLTRSTGQISELALAQGTALWLERSCTDCSGRIRALRLETRETWTLAETGIRSGPRANGRWAAWVARNGTDRLFVADLENTRHPPRILTVLPPEHAITDLQLRAGRVAWVEVTRTEEWRIQLQPVASADAPVTVLQGEGTPPSILLSNDALITIDQTMRVISLDEPRLNVPIWESVPKAVTADGRYVFWIDTALPETGRRAIMAYDTLSKSRFLAVPDATYVSQLAVGGDRLVWFQEHGPDDVSLWAAPIADLLPTARRAKPESQNPGWRYFPETGHYLANGFRHFWEQFGGASLFGFPLSEEFDEYDPDAGQFRTVQYFERARFVWIPDSPIALDSVVLDHIGVELVHQLGLASARVFRSPAPASDGAGMTTCRTFPETGHELCGPLLDAWLHIGSSVTARMPPDQAALLITGLAISEPTVLPDGTIVQYFERARLEFRPQAEPERAVSLGRIGAEILAARDWLR</sequence>
<dbReference type="EMBL" id="CP001275">
    <property type="protein sequence ID" value="ACM04875.1"/>
    <property type="molecule type" value="Genomic_DNA"/>
</dbReference>
<dbReference type="RefSeq" id="WP_012641974.1">
    <property type="nucleotide sequence ID" value="NC_011959.1"/>
</dbReference>
<dbReference type="SUPFAM" id="SSF101898">
    <property type="entry name" value="NHL repeat"/>
    <property type="match status" value="1"/>
</dbReference>
<dbReference type="AlphaFoldDB" id="B9KYM4"/>
<evidence type="ECO:0000256" key="1">
    <source>
        <dbReference type="SAM" id="Phobius"/>
    </source>
</evidence>
<keyword evidence="1" id="KW-1133">Transmembrane helix</keyword>